<dbReference type="EMBL" id="JAKLMC020000001">
    <property type="protein sequence ID" value="KAK5958257.1"/>
    <property type="molecule type" value="Genomic_DNA"/>
</dbReference>
<dbReference type="AlphaFoldDB" id="A0AAN8ET85"/>
<accession>A0AAN8ET85</accession>
<proteinExistence type="predicted"/>
<keyword evidence="2" id="KW-1185">Reference proteome</keyword>
<comment type="caution">
    <text evidence="1">The sequence shown here is derived from an EMBL/GenBank/DDBJ whole genome shotgun (WGS) entry which is preliminary data.</text>
</comment>
<evidence type="ECO:0000313" key="2">
    <source>
        <dbReference type="Proteomes" id="UP001316803"/>
    </source>
</evidence>
<protein>
    <submittedName>
        <fullName evidence="1">Uncharacterized protein</fullName>
    </submittedName>
</protein>
<gene>
    <name evidence="1" type="ORF">OHC33_000099</name>
</gene>
<dbReference type="Proteomes" id="UP001316803">
    <property type="component" value="Unassembled WGS sequence"/>
</dbReference>
<name>A0AAN8ET85_9EURO</name>
<evidence type="ECO:0000313" key="1">
    <source>
        <dbReference type="EMBL" id="KAK5958257.1"/>
    </source>
</evidence>
<sequence>MSKAHPQYPLDPSIWVEGDHPNWTSDPSKVQYGGYFDNTGTNLAKAFDIDGLGPILRKTCGPGLDLTHTFLLKDKFGNYYVADLDMGGTLRAYVDAHLKEEAEVVQNVLAGLHERDMVHFTDERFYEPRIRQMKYKRGGSD</sequence>
<reference evidence="1 2" key="1">
    <citation type="submission" date="2022-12" db="EMBL/GenBank/DDBJ databases">
        <title>Genomic features and morphological characterization of a novel Knufia sp. strain isolated from spacecraft assembly facility.</title>
        <authorList>
            <person name="Teixeira M."/>
            <person name="Chander A.M."/>
            <person name="Stajich J.E."/>
            <person name="Venkateswaran K."/>
        </authorList>
    </citation>
    <scope>NUCLEOTIDE SEQUENCE [LARGE SCALE GENOMIC DNA]</scope>
    <source>
        <strain evidence="1 2">FJI-L2-BK-P2</strain>
    </source>
</reference>
<organism evidence="1 2">
    <name type="scientific">Knufia fluminis</name>
    <dbReference type="NCBI Taxonomy" id="191047"/>
    <lineage>
        <taxon>Eukaryota</taxon>
        <taxon>Fungi</taxon>
        <taxon>Dikarya</taxon>
        <taxon>Ascomycota</taxon>
        <taxon>Pezizomycotina</taxon>
        <taxon>Eurotiomycetes</taxon>
        <taxon>Chaetothyriomycetidae</taxon>
        <taxon>Chaetothyriales</taxon>
        <taxon>Trichomeriaceae</taxon>
        <taxon>Knufia</taxon>
    </lineage>
</organism>